<dbReference type="InterPro" id="IPR051513">
    <property type="entry name" value="Tectonin_beta-prop"/>
</dbReference>
<feature type="domain" description="Galectin" evidence="4">
    <location>
        <begin position="731"/>
        <end position="870"/>
    </location>
</feature>
<dbReference type="InterPro" id="IPR013320">
    <property type="entry name" value="ConA-like_dom_sf"/>
</dbReference>
<dbReference type="PANTHER" id="PTHR23250:SF1">
    <property type="entry name" value="TECTONIN BETA-PROPELLER REPEAT-CONTAINING PROTEIN 1"/>
    <property type="match status" value="1"/>
</dbReference>
<dbReference type="InterPro" id="IPR006624">
    <property type="entry name" value="Beta-propeller_rpt_TECPR"/>
</dbReference>
<comment type="similarity">
    <text evidence="1">Belongs to the TECPR1 family.</text>
</comment>
<evidence type="ECO:0000259" key="4">
    <source>
        <dbReference type="PROSITE" id="PS51304"/>
    </source>
</evidence>
<protein>
    <recommendedName>
        <fullName evidence="4">Galectin domain-containing protein</fullName>
    </recommendedName>
</protein>
<accession>A0A1Y1MLY1</accession>
<dbReference type="Pfam" id="PF00337">
    <property type="entry name" value="Gal-bind_lectin"/>
    <property type="match status" value="1"/>
</dbReference>
<dbReference type="PANTHER" id="PTHR23250">
    <property type="entry name" value="DYSFERLIN-RELATED"/>
    <property type="match status" value="1"/>
</dbReference>
<dbReference type="Pfam" id="PF06462">
    <property type="entry name" value="Hyd_WA"/>
    <property type="match status" value="6"/>
</dbReference>
<evidence type="ECO:0000256" key="1">
    <source>
        <dbReference type="ARBA" id="ARBA00005966"/>
    </source>
</evidence>
<dbReference type="InterPro" id="IPR006614">
    <property type="entry name" value="Peroxin/Ferlin"/>
</dbReference>
<dbReference type="SMART" id="SM00694">
    <property type="entry name" value="DysFC"/>
    <property type="match status" value="2"/>
</dbReference>
<dbReference type="EMBL" id="GEZM01030619">
    <property type="protein sequence ID" value="JAV85485.1"/>
    <property type="molecule type" value="Transcribed_RNA"/>
</dbReference>
<dbReference type="SUPFAM" id="SSF49899">
    <property type="entry name" value="Concanavalin A-like lectins/glucanases"/>
    <property type="match status" value="1"/>
</dbReference>
<evidence type="ECO:0000256" key="2">
    <source>
        <dbReference type="ARBA" id="ARBA00022734"/>
    </source>
</evidence>
<dbReference type="GO" id="GO:0098588">
    <property type="term" value="C:bounding membrane of organelle"/>
    <property type="evidence" value="ECO:0007669"/>
    <property type="project" value="UniProtKB-ARBA"/>
</dbReference>
<keyword evidence="3" id="KW-0677">Repeat</keyword>
<dbReference type="SMART" id="SM00706">
    <property type="entry name" value="TECPR"/>
    <property type="match status" value="10"/>
</dbReference>
<evidence type="ECO:0000313" key="5">
    <source>
        <dbReference type="EMBL" id="JAV85485.1"/>
    </source>
</evidence>
<name>A0A1Y1MLY1_PHOPY</name>
<dbReference type="InterPro" id="IPR001079">
    <property type="entry name" value="Galectin_CRD"/>
</dbReference>
<organism evidence="5">
    <name type="scientific">Photinus pyralis</name>
    <name type="common">Common eastern firefly</name>
    <name type="synonym">Lampyris pyralis</name>
    <dbReference type="NCBI Taxonomy" id="7054"/>
    <lineage>
        <taxon>Eukaryota</taxon>
        <taxon>Metazoa</taxon>
        <taxon>Ecdysozoa</taxon>
        <taxon>Arthropoda</taxon>
        <taxon>Hexapoda</taxon>
        <taxon>Insecta</taxon>
        <taxon>Pterygota</taxon>
        <taxon>Neoptera</taxon>
        <taxon>Endopterygota</taxon>
        <taxon>Coleoptera</taxon>
        <taxon>Polyphaga</taxon>
        <taxon>Elateriformia</taxon>
        <taxon>Elateroidea</taxon>
        <taxon>Lampyridae</taxon>
        <taxon>Lampyrinae</taxon>
        <taxon>Photinus</taxon>
    </lineage>
</organism>
<dbReference type="GO" id="GO:0030246">
    <property type="term" value="F:carbohydrate binding"/>
    <property type="evidence" value="ECO:0007669"/>
    <property type="project" value="UniProtKB-KW"/>
</dbReference>
<dbReference type="AlphaFoldDB" id="A0A1Y1MLY1"/>
<dbReference type="Gene3D" id="2.60.120.200">
    <property type="match status" value="1"/>
</dbReference>
<keyword evidence="2" id="KW-0430">Lectin</keyword>
<dbReference type="GO" id="GO:0005737">
    <property type="term" value="C:cytoplasm"/>
    <property type="evidence" value="ECO:0007669"/>
    <property type="project" value="UniProtKB-ARBA"/>
</dbReference>
<dbReference type="InterPro" id="IPR010482">
    <property type="entry name" value="TECPR1-like_DysF"/>
</dbReference>
<dbReference type="CDD" id="cd00070">
    <property type="entry name" value="GLECT"/>
    <property type="match status" value="1"/>
</dbReference>
<reference evidence="5" key="1">
    <citation type="journal article" date="2016" name="Sci. Rep.">
        <title>Molecular characterization of firefly nuptial gifts: a multi-omics approach sheds light on postcopulatory sexual selection.</title>
        <authorList>
            <person name="Al-Wathiqui N."/>
            <person name="Fallon T.R."/>
            <person name="South A."/>
            <person name="Weng J.K."/>
            <person name="Lewis S.M."/>
        </authorList>
    </citation>
    <scope>NUCLEOTIDE SEQUENCE</scope>
</reference>
<dbReference type="SMART" id="SM00276">
    <property type="entry name" value="GLECT"/>
    <property type="match status" value="1"/>
</dbReference>
<evidence type="ECO:0000256" key="3">
    <source>
        <dbReference type="ARBA" id="ARBA00022737"/>
    </source>
</evidence>
<dbReference type="PROSITE" id="PS51304">
    <property type="entry name" value="GALECTIN"/>
    <property type="match status" value="1"/>
</dbReference>
<sequence>MPSSLLFSINNEGRVHTLSTSGSLWRELPYVGQEFKKLSAVPHFLWALGGDHQVYVYVHGLDIPIRVREESYENERWIPIEGFTSRLLPTDRYHYSSADGTVDRPTDKIRLPSMAWQWEGDWQLELTLMGQPLDHNGWTYAVDFPSQYYPKKQWSSCVRRRLWVRSRRYSAMNSWCAIAPLHKDATTEPFIDISVGGNNVVGVDPGTMLVWAVTSHNRVMFRTGVSAKSPEGAKWNSILVPPGCEINQISVGATGLVWASLLDGRALVRIGVTRDSLPGESWVEIRGPVERSRILHISVGTCAVWAVTQDKQVWFRKGVKGEGAGVSEELAAGSGWVEMVGRMSMVSVAANDQVWGVGADDRVIYFRAGVTLADLTGKRWRALHAPQQVSRASSNASLNRDKFHRSCNSLNQRPHSISETTAGIAEWEEQSHSAPTAPTSLPVGEVTGKHFETQLKNPKAWSPVRSVGSVVGTEAHPETDDSIWQADDFGNSSIFYTEDEELCWAELETSWGWVEAGACMLDPSQLPNWFIEANTLHQAELEQPWRLQILDNLKKRVPAVEMYAHYPTAVDTTSWMQSSEARVCLNPANSGSVFIECILQLEWVHTNGVVTILNLEGAATMHQFSVTDITCVQCCSELGCPRLAVHTPHLPPYCIKFQFSSDSQLEEWQTHLIFVCGQVHSIAGKPPEQSLWAVTTLGDIFVSDTVALESSQLQDNSYVQEIDLAGKEVPVSIPIHSGCVPGTELLLTGCVADDVDRVGINLDLHITYKLRHKAYTELENTALHFNPRFTDDIIVRNSMIEGKWGEEERDGNLPIKSGQEFSLKIISGTEEYIIDINGTRYCTYKHRLPPHSVITALIWGKIRPFKFVVKNPQPIINPRDLFWRQLGGHLRRVESCVSGVTWGIGYDHTGWVYNYGWGGSFIGSLDSHNINSMTDSQDYRLYENQRWNPVSGYTSTGLPTDRHMWSDATGKQKRTRDQVKLPSMHWQWVSDWLVDFHVPGGVDREGWQYAMDFPSTYHAIKHFTDYVRRRRWYRRCAIATTGPWQELGHTKLLEVSLETVSDTVDGVVSVWGLAMGGQAMVRLGVTPSSPMGTVWEHVGSDQALSSISSGPYNQVWVIGKNGCAYWRVGITKDKLEGDSWASVEPPAGVQLKQVSVGKVGVWVLDKLGKLYIRKEVTPVFPEGTHWQCITADPPILSSAPNTTGFKQVSAGNREVWAVTDGGVALKRHGICLENPAGTGWNVGISGNWQHICVKAL</sequence>
<dbReference type="Pfam" id="PF06398">
    <property type="entry name" value="Pex24p"/>
    <property type="match status" value="2"/>
</dbReference>
<dbReference type="Pfam" id="PF19193">
    <property type="entry name" value="Tectonin"/>
    <property type="match status" value="1"/>
</dbReference>
<dbReference type="SMART" id="SM00908">
    <property type="entry name" value="Gal-bind_lectin"/>
    <property type="match status" value="1"/>
</dbReference>
<dbReference type="SMART" id="SM00693">
    <property type="entry name" value="DysFN"/>
    <property type="match status" value="2"/>
</dbReference>
<proteinExistence type="inferred from homology"/>